<name>G0L8P1_ZOBGA</name>
<dbReference type="AlphaFoldDB" id="G0L8P1"/>
<protein>
    <submittedName>
        <fullName evidence="2">GreA-like transcription elongation factor</fullName>
    </submittedName>
</protein>
<dbReference type="STRING" id="63186.ZOBELLIA_3589"/>
<evidence type="ECO:0000313" key="3">
    <source>
        <dbReference type="Proteomes" id="UP000008898"/>
    </source>
</evidence>
<keyword evidence="2" id="KW-0251">Elongation factor</keyword>
<dbReference type="Proteomes" id="UP000008898">
    <property type="component" value="Chromosome"/>
</dbReference>
<keyword evidence="3" id="KW-1185">Reference proteome</keyword>
<reference evidence="2 3" key="2">
    <citation type="journal article" date="2012" name="Environ. Microbiol.">
        <title>Characterization of the first alginolytic operons in a marine bacterium: from their emergence in marine Flavobacteriia to their independent transfers to marine Proteobacteria and human gut Bacteroides.</title>
        <authorList>
            <person name="Thomas F."/>
            <person name="Barbeyron T."/>
            <person name="Tonon T."/>
            <person name="Genicot S."/>
            <person name="Czjzek M."/>
            <person name="Michel G."/>
        </authorList>
    </citation>
    <scope>NUCLEOTIDE SEQUENCE [LARGE SCALE GENOMIC DNA]</scope>
    <source>
        <strain evidence="3">DSM 12802 / CCUG 47099 / CIP 106680 / NCIMB 13871 / Dsij</strain>
    </source>
</reference>
<dbReference type="GO" id="GO:0003677">
    <property type="term" value="F:DNA binding"/>
    <property type="evidence" value="ECO:0007669"/>
    <property type="project" value="InterPro"/>
</dbReference>
<keyword evidence="2" id="KW-0648">Protein biosynthesis</keyword>
<evidence type="ECO:0000259" key="1">
    <source>
        <dbReference type="Pfam" id="PF01272"/>
    </source>
</evidence>
<dbReference type="Pfam" id="PF01272">
    <property type="entry name" value="GreA_GreB"/>
    <property type="match status" value="1"/>
</dbReference>
<dbReference type="Gene3D" id="3.10.50.30">
    <property type="entry name" value="Transcription elongation factor, GreA/GreB, C-terminal domain"/>
    <property type="match status" value="1"/>
</dbReference>
<dbReference type="InterPro" id="IPR001437">
    <property type="entry name" value="Tscrpt_elong_fac_GreA/B_C"/>
</dbReference>
<dbReference type="GO" id="GO:0032784">
    <property type="term" value="P:regulation of DNA-templated transcription elongation"/>
    <property type="evidence" value="ECO:0007669"/>
    <property type="project" value="InterPro"/>
</dbReference>
<accession>G0L8P1</accession>
<proteinExistence type="predicted"/>
<organism evidence="2 3">
    <name type="scientific">Zobellia galactanivorans (strain DSM 12802 / CCUG 47099 / CIP 106680 / NCIMB 13871 / Dsij)</name>
    <dbReference type="NCBI Taxonomy" id="63186"/>
    <lineage>
        <taxon>Bacteria</taxon>
        <taxon>Pseudomonadati</taxon>
        <taxon>Bacteroidota</taxon>
        <taxon>Flavobacteriia</taxon>
        <taxon>Flavobacteriales</taxon>
        <taxon>Flavobacteriaceae</taxon>
        <taxon>Zobellia</taxon>
    </lineage>
</organism>
<dbReference type="HOGENOM" id="CLU_120358_1_2_10"/>
<dbReference type="EMBL" id="FP476056">
    <property type="protein sequence ID" value="CAZ97727.1"/>
    <property type="molecule type" value="Genomic_DNA"/>
</dbReference>
<gene>
    <name evidence="2" type="ordered locus">zobellia_3589</name>
</gene>
<reference evidence="3" key="1">
    <citation type="submission" date="2009-07" db="EMBL/GenBank/DDBJ databases">
        <title>Complete genome sequence of Zobellia galactanivorans Dsij.</title>
        <authorList>
            <consortium name="Genoscope - CEA"/>
        </authorList>
    </citation>
    <scope>NUCLEOTIDE SEQUENCE [LARGE SCALE GENOMIC DNA]</scope>
    <source>
        <strain evidence="3">DSM 12802 / CCUG 47099 / CIP 106680 / NCIMB 13871 / Dsij</strain>
    </source>
</reference>
<feature type="domain" description="Transcription elongation factor GreA/GreB C-terminal" evidence="1">
    <location>
        <begin position="72"/>
        <end position="145"/>
    </location>
</feature>
<sequence>MLKSWHNKFERTLKKQIHMKYGSLVFVKNDFKEVKKCLERNKYIEDYSHKDVLEVFQGNLATALVVEADDMPQDVVRLNSMVTVSSIFGWEKAFQVVRPKDACIENERFSLCSKIGASVLGLSEDDVFKYGSPADSISLKIVKVDHYHDELKGAMEIENLPV</sequence>
<evidence type="ECO:0000313" key="2">
    <source>
        <dbReference type="EMBL" id="CAZ97727.1"/>
    </source>
</evidence>
<dbReference type="SUPFAM" id="SSF54534">
    <property type="entry name" value="FKBP-like"/>
    <property type="match status" value="1"/>
</dbReference>
<dbReference type="KEGG" id="zga:ZOBELLIA_3589"/>
<dbReference type="InterPro" id="IPR036953">
    <property type="entry name" value="GreA/GreB_C_sf"/>
</dbReference>
<dbReference type="GO" id="GO:0003746">
    <property type="term" value="F:translation elongation factor activity"/>
    <property type="evidence" value="ECO:0007669"/>
    <property type="project" value="UniProtKB-KW"/>
</dbReference>